<organism evidence="3">
    <name type="scientific">Grosmannia clavigera (strain kw1407 / UAMH 11150)</name>
    <name type="common">Blue stain fungus</name>
    <name type="synonym">Graphiocladiella clavigera</name>
    <dbReference type="NCBI Taxonomy" id="655863"/>
    <lineage>
        <taxon>Eukaryota</taxon>
        <taxon>Fungi</taxon>
        <taxon>Dikarya</taxon>
        <taxon>Ascomycota</taxon>
        <taxon>Pezizomycotina</taxon>
        <taxon>Sordariomycetes</taxon>
        <taxon>Sordariomycetidae</taxon>
        <taxon>Ophiostomatales</taxon>
        <taxon>Ophiostomataceae</taxon>
        <taxon>Leptographium</taxon>
    </lineage>
</organism>
<dbReference type="RefSeq" id="XP_014172217.1">
    <property type="nucleotide sequence ID" value="XM_014316742.1"/>
</dbReference>
<dbReference type="InParanoid" id="F0XHS9"/>
<proteinExistence type="predicted"/>
<feature type="signal peptide" evidence="1">
    <location>
        <begin position="1"/>
        <end position="17"/>
    </location>
</feature>
<evidence type="ECO:0000313" key="2">
    <source>
        <dbReference type="EMBL" id="EFX02735.1"/>
    </source>
</evidence>
<evidence type="ECO:0000256" key="1">
    <source>
        <dbReference type="SAM" id="SignalP"/>
    </source>
</evidence>
<protein>
    <submittedName>
        <fullName evidence="2">Uncharacterized protein</fullName>
    </submittedName>
</protein>
<dbReference type="AlphaFoldDB" id="F0XHS9"/>
<sequence>MKSAQIALLSLVGVASARYIPRADTSCVLTSTLPAITVTRCEETTSVLTECPEPTPSTTYIYTTEYENLCSTGVETKTYTITKTCDAAPCTCTAGEVPSDFTVTVTTCTTCGAEPVTTTTTTVASSGMKTAASLSAGLVFFVAGIFWL</sequence>
<keyword evidence="3" id="KW-1185">Reference proteome</keyword>
<dbReference type="GeneID" id="25975678"/>
<feature type="chain" id="PRO_5003263940" evidence="1">
    <location>
        <begin position="18"/>
        <end position="148"/>
    </location>
</feature>
<dbReference type="STRING" id="655863.F0XHS9"/>
<dbReference type="EMBL" id="GL629769">
    <property type="protein sequence ID" value="EFX02735.1"/>
    <property type="molecule type" value="Genomic_DNA"/>
</dbReference>
<dbReference type="OrthoDB" id="5101370at2759"/>
<dbReference type="eggNOG" id="ENOG502RX4G">
    <property type="taxonomic scope" value="Eukaryota"/>
</dbReference>
<accession>F0XHS9</accession>
<gene>
    <name evidence="2" type="ORF">CMQ_2664</name>
</gene>
<evidence type="ECO:0000313" key="3">
    <source>
        <dbReference type="Proteomes" id="UP000007796"/>
    </source>
</evidence>
<reference evidence="2 3" key="1">
    <citation type="journal article" date="2011" name="Proc. Natl. Acad. Sci. U.S.A.">
        <title>Genome and transcriptome analyses of the mountain pine beetle-fungal symbiont Grosmannia clavigera, a lodgepole pine pathogen.</title>
        <authorList>
            <person name="DiGuistini S."/>
            <person name="Wang Y."/>
            <person name="Liao N.Y."/>
            <person name="Taylor G."/>
            <person name="Tanguay P."/>
            <person name="Feau N."/>
            <person name="Henrissat B."/>
            <person name="Chan S.K."/>
            <person name="Hesse-Orce U."/>
            <person name="Alamouti S.M."/>
            <person name="Tsui C.K.M."/>
            <person name="Docking R.T."/>
            <person name="Levasseur A."/>
            <person name="Haridas S."/>
            <person name="Robertson G."/>
            <person name="Birol I."/>
            <person name="Holt R.A."/>
            <person name="Marra M.A."/>
            <person name="Hamelin R.C."/>
            <person name="Hirst M."/>
            <person name="Jones S.J.M."/>
            <person name="Bohlmann J."/>
            <person name="Breuil C."/>
        </authorList>
    </citation>
    <scope>NUCLEOTIDE SEQUENCE [LARGE SCALE GENOMIC DNA]</scope>
    <source>
        <strain evidence="3">kw1407 / UAMH 11150</strain>
    </source>
</reference>
<dbReference type="Proteomes" id="UP000007796">
    <property type="component" value="Unassembled WGS sequence"/>
</dbReference>
<dbReference type="HOGENOM" id="CLU_1759006_0_0_1"/>
<name>F0XHS9_GROCL</name>
<keyword evidence="1" id="KW-0732">Signal</keyword>